<organism evidence="7 8">
    <name type="scientific">Bugula neritina</name>
    <name type="common">Brown bryozoan</name>
    <name type="synonym">Sertularia neritina</name>
    <dbReference type="NCBI Taxonomy" id="10212"/>
    <lineage>
        <taxon>Eukaryota</taxon>
        <taxon>Metazoa</taxon>
        <taxon>Spiralia</taxon>
        <taxon>Lophotrochozoa</taxon>
        <taxon>Bryozoa</taxon>
        <taxon>Gymnolaemata</taxon>
        <taxon>Cheilostomatida</taxon>
        <taxon>Flustrina</taxon>
        <taxon>Buguloidea</taxon>
        <taxon>Bugulidae</taxon>
        <taxon>Bugula</taxon>
    </lineage>
</organism>
<dbReference type="EMBL" id="VXIV02002504">
    <property type="protein sequence ID" value="KAF6025002.1"/>
    <property type="molecule type" value="Genomic_DNA"/>
</dbReference>
<dbReference type="GO" id="GO:0000447">
    <property type="term" value="P:endonucleolytic cleavage in ITS1 to separate SSU-rRNA from 5.8S rRNA and LSU-rRNA from tricistronic rRNA transcript (SSU-rRNA, 5.8S rRNA, LSU-rRNA)"/>
    <property type="evidence" value="ECO:0007669"/>
    <property type="project" value="TreeGrafter"/>
</dbReference>
<accession>A0A7J7JFA7</accession>
<comment type="caution">
    <text evidence="7">The sequence shown here is derived from an EMBL/GenBank/DDBJ whole genome shotgun (WGS) entry which is preliminary data.</text>
</comment>
<keyword evidence="3 5" id="KW-0690">Ribosome biogenesis</keyword>
<comment type="function">
    <text evidence="5">Involved in ribosomal large subunit assembly.</text>
</comment>
<evidence type="ECO:0000313" key="7">
    <source>
        <dbReference type="EMBL" id="KAF6025002.1"/>
    </source>
</evidence>
<evidence type="ECO:0000256" key="3">
    <source>
        <dbReference type="ARBA" id="ARBA00022517"/>
    </source>
</evidence>
<dbReference type="PANTHER" id="PTHR17602">
    <property type="entry name" value="RIBOSOME BIOGENESIS REGULATORY PROTEIN"/>
    <property type="match status" value="1"/>
</dbReference>
<feature type="region of interest" description="Disordered" evidence="6">
    <location>
        <begin position="239"/>
        <end position="340"/>
    </location>
</feature>
<feature type="compositionally biased region" description="Basic and acidic residues" evidence="6">
    <location>
        <begin position="292"/>
        <end position="303"/>
    </location>
</feature>
<feature type="compositionally biased region" description="Basic residues" evidence="6">
    <location>
        <begin position="325"/>
        <end position="340"/>
    </location>
</feature>
<name>A0A7J7JFA7_BUGNE</name>
<comment type="subcellular location">
    <subcellularLocation>
        <location evidence="1 5">Nucleus</location>
    </subcellularLocation>
</comment>
<dbReference type="PANTHER" id="PTHR17602:SF4">
    <property type="entry name" value="RIBOSOME BIOGENESIS REGULATORY PROTEIN HOMOLOG"/>
    <property type="match status" value="1"/>
</dbReference>
<dbReference type="InterPro" id="IPR007023">
    <property type="entry name" value="Ribosom_reg"/>
</dbReference>
<dbReference type="GO" id="GO:0030687">
    <property type="term" value="C:preribosome, large subunit precursor"/>
    <property type="evidence" value="ECO:0007669"/>
    <property type="project" value="TreeGrafter"/>
</dbReference>
<dbReference type="OrthoDB" id="28455at2759"/>
<evidence type="ECO:0000256" key="4">
    <source>
        <dbReference type="ARBA" id="ARBA00023242"/>
    </source>
</evidence>
<dbReference type="GO" id="GO:0042273">
    <property type="term" value="P:ribosomal large subunit biogenesis"/>
    <property type="evidence" value="ECO:0007669"/>
    <property type="project" value="TreeGrafter"/>
</dbReference>
<gene>
    <name evidence="7" type="ORF">EB796_016683</name>
</gene>
<evidence type="ECO:0000256" key="5">
    <source>
        <dbReference type="RuleBase" id="RU364132"/>
    </source>
</evidence>
<keyword evidence="4 5" id="KW-0539">Nucleus</keyword>
<sequence>MADVQIDTAEILRNVTEKDSLFKTTVVSKEIDLTLDLGNLLAVDENVLKDKQISAKNNSTYLLNLNRDNVQILLNSIWELPSERVEDAILVPLPPPTTEIPREKPLPKAKKETKWEAYAKLKGIKSKKTEKLVWDKTHQEYRPAWGYKRANDETKDWMIEVPANADPFEDQYAKRKEAKSERVAKNEYQRLRNIAKNSKGKVPTADLAPSLKPSKEQVNLALSVAKTSTASVGKFTKALPRENEVKKPKGKKRKFESNTGSLSEEKERQLSVLNMMKNKQPRLNTDVAIKQNRKEEIEQRRSQIGDGKPMSKKLARKQAAILSGKKSKAFKGGKRKKGRK</sequence>
<evidence type="ECO:0000313" key="8">
    <source>
        <dbReference type="Proteomes" id="UP000593567"/>
    </source>
</evidence>
<comment type="similarity">
    <text evidence="2 5">Belongs to the RRS1 family.</text>
</comment>
<dbReference type="AlphaFoldDB" id="A0A7J7JFA7"/>
<dbReference type="Pfam" id="PF04939">
    <property type="entry name" value="RRS1"/>
    <property type="match status" value="1"/>
</dbReference>
<keyword evidence="8" id="KW-1185">Reference proteome</keyword>
<evidence type="ECO:0000256" key="2">
    <source>
        <dbReference type="ARBA" id="ARBA00010077"/>
    </source>
</evidence>
<reference evidence="7" key="1">
    <citation type="submission" date="2020-06" db="EMBL/GenBank/DDBJ databases">
        <title>Draft genome of Bugula neritina, a colonial animal packing powerful symbionts and potential medicines.</title>
        <authorList>
            <person name="Rayko M."/>
        </authorList>
    </citation>
    <scope>NUCLEOTIDE SEQUENCE [LARGE SCALE GENOMIC DNA]</scope>
    <source>
        <strain evidence="7">Kwan_BN1</strain>
    </source>
</reference>
<evidence type="ECO:0000256" key="1">
    <source>
        <dbReference type="ARBA" id="ARBA00004123"/>
    </source>
</evidence>
<evidence type="ECO:0000256" key="6">
    <source>
        <dbReference type="SAM" id="MobiDB-lite"/>
    </source>
</evidence>
<dbReference type="Proteomes" id="UP000593567">
    <property type="component" value="Unassembled WGS sequence"/>
</dbReference>
<dbReference type="GO" id="GO:0005730">
    <property type="term" value="C:nucleolus"/>
    <property type="evidence" value="ECO:0007669"/>
    <property type="project" value="TreeGrafter"/>
</dbReference>
<protein>
    <recommendedName>
        <fullName evidence="5">Ribosome biogenesis regulatory protein</fullName>
    </recommendedName>
</protein>
<proteinExistence type="inferred from homology"/>